<accession>A0A830I003</accession>
<keyword evidence="3" id="KW-1185">Reference proteome</keyword>
<comment type="caution">
    <text evidence="2">The sequence shown here is derived from an EMBL/GenBank/DDBJ whole genome shotgun (WGS) entry which is preliminary data.</text>
</comment>
<feature type="region of interest" description="Disordered" evidence="1">
    <location>
        <begin position="1"/>
        <end position="25"/>
    </location>
</feature>
<organism evidence="2 3">
    <name type="scientific">Pycnococcus provasolii</name>
    <dbReference type="NCBI Taxonomy" id="41880"/>
    <lineage>
        <taxon>Eukaryota</taxon>
        <taxon>Viridiplantae</taxon>
        <taxon>Chlorophyta</taxon>
        <taxon>Pseudoscourfieldiophyceae</taxon>
        <taxon>Pseudoscourfieldiales</taxon>
        <taxon>Pycnococcaceae</taxon>
        <taxon>Pycnococcus</taxon>
    </lineage>
</organism>
<evidence type="ECO:0000313" key="2">
    <source>
        <dbReference type="EMBL" id="GHP11021.1"/>
    </source>
</evidence>
<evidence type="ECO:0000256" key="1">
    <source>
        <dbReference type="SAM" id="MobiDB-lite"/>
    </source>
</evidence>
<dbReference type="AlphaFoldDB" id="A0A830I003"/>
<gene>
    <name evidence="2" type="ORF">PPROV_000975100</name>
</gene>
<proteinExistence type="predicted"/>
<reference evidence="2" key="1">
    <citation type="submission" date="2020-10" db="EMBL/GenBank/DDBJ databases">
        <title>Unveiling of a novel bifunctional photoreceptor, Dualchrome1, isolated from a cosmopolitan green alga.</title>
        <authorList>
            <person name="Suzuki S."/>
            <person name="Kawachi M."/>
        </authorList>
    </citation>
    <scope>NUCLEOTIDE SEQUENCE</scope>
    <source>
        <strain evidence="2">NIES 2893</strain>
    </source>
</reference>
<name>A0A830I003_9CHLO</name>
<protein>
    <submittedName>
        <fullName evidence="2">Uncharacterized protein</fullName>
    </submittedName>
</protein>
<dbReference type="EMBL" id="BNJQ01000032">
    <property type="protein sequence ID" value="GHP11021.1"/>
    <property type="molecule type" value="Genomic_DNA"/>
</dbReference>
<dbReference type="Proteomes" id="UP000660262">
    <property type="component" value="Unassembled WGS sequence"/>
</dbReference>
<sequence length="161" mass="18615">MVAQLRAREKPQEHANMDRRGNGINNHHEILKPLKGWKLRLAWAQRSPQPSTRLFLTPPQRSRLPTIRELYYQVAENLAPIECILGGYHGRGAQRVRRNLAERTNGSEILRSWMLFYGVVRTVCGSRKVYLVAVCGEKHTRVALRNRVMLRAQALLIDILR</sequence>
<evidence type="ECO:0000313" key="3">
    <source>
        <dbReference type="Proteomes" id="UP000660262"/>
    </source>
</evidence>